<dbReference type="EMBL" id="PNBA02000021">
    <property type="protein sequence ID" value="KAG6387319.1"/>
    <property type="molecule type" value="Genomic_DNA"/>
</dbReference>
<sequence>MATRGGTYPQSPSSNILESAMEVMAAASQNHPIISGCGLDGMVDSPDLEIIENPIIMAYEPSIGAPSMHLGSVGQVSYKRWNSVSQSAIVPENLNGGFNCNICLESCHEPVVTLYGHLYFRVADHVYINGSMFRAHRLSQMSNLDVLSARHPSLFPLWSPTIVEAGLHQSLKPRSGREPYIQSTTVQSAENFGRIMATRGGTYPQSPSSNILESAMEVMVAASQNHPIISGCGLDRMVDSPYLEKTENPGVIRESNFLLQYEENNNLDLVEGRPLAVQQI</sequence>
<reference evidence="1" key="1">
    <citation type="submission" date="2018-01" db="EMBL/GenBank/DDBJ databases">
        <authorList>
            <person name="Mao J.F."/>
        </authorList>
    </citation>
    <scope>NUCLEOTIDE SEQUENCE</scope>
    <source>
        <strain evidence="1">Huo1</strain>
        <tissue evidence="1">Leaf</tissue>
    </source>
</reference>
<proteinExistence type="predicted"/>
<keyword evidence="2" id="KW-1185">Reference proteome</keyword>
<dbReference type="Proteomes" id="UP000298416">
    <property type="component" value="Unassembled WGS sequence"/>
</dbReference>
<name>A0A8X8W3Q4_SALSN</name>
<evidence type="ECO:0000313" key="2">
    <source>
        <dbReference type="Proteomes" id="UP000298416"/>
    </source>
</evidence>
<gene>
    <name evidence="1" type="ORF">SASPL_152506</name>
</gene>
<organism evidence="1">
    <name type="scientific">Salvia splendens</name>
    <name type="common">Scarlet sage</name>
    <dbReference type="NCBI Taxonomy" id="180675"/>
    <lineage>
        <taxon>Eukaryota</taxon>
        <taxon>Viridiplantae</taxon>
        <taxon>Streptophyta</taxon>
        <taxon>Embryophyta</taxon>
        <taxon>Tracheophyta</taxon>
        <taxon>Spermatophyta</taxon>
        <taxon>Magnoliopsida</taxon>
        <taxon>eudicotyledons</taxon>
        <taxon>Gunneridae</taxon>
        <taxon>Pentapetalae</taxon>
        <taxon>asterids</taxon>
        <taxon>lamiids</taxon>
        <taxon>Lamiales</taxon>
        <taxon>Lamiaceae</taxon>
        <taxon>Nepetoideae</taxon>
        <taxon>Mentheae</taxon>
        <taxon>Salviinae</taxon>
        <taxon>Salvia</taxon>
        <taxon>Salvia subgen. Calosphace</taxon>
        <taxon>core Calosphace</taxon>
    </lineage>
</organism>
<accession>A0A8X8W3Q4</accession>
<comment type="caution">
    <text evidence="1">The sequence shown here is derived from an EMBL/GenBank/DDBJ whole genome shotgun (WGS) entry which is preliminary data.</text>
</comment>
<evidence type="ECO:0000313" key="1">
    <source>
        <dbReference type="EMBL" id="KAG6387319.1"/>
    </source>
</evidence>
<dbReference type="AlphaFoldDB" id="A0A8X8W3Q4"/>
<protein>
    <submittedName>
        <fullName evidence="1">Uncharacterized protein</fullName>
    </submittedName>
</protein>
<reference evidence="1" key="2">
    <citation type="submission" date="2020-08" db="EMBL/GenBank/DDBJ databases">
        <title>Plant Genome Project.</title>
        <authorList>
            <person name="Zhang R.-G."/>
        </authorList>
    </citation>
    <scope>NUCLEOTIDE SEQUENCE</scope>
    <source>
        <strain evidence="1">Huo1</strain>
        <tissue evidence="1">Leaf</tissue>
    </source>
</reference>